<dbReference type="InterPro" id="IPR000719">
    <property type="entry name" value="Prot_kinase_dom"/>
</dbReference>
<dbReference type="EMBL" id="JXJN01008928">
    <property type="status" value="NOT_ANNOTATED_CDS"/>
    <property type="molecule type" value="Genomic_DNA"/>
</dbReference>
<dbReference type="AlphaFoldDB" id="A0A1B0B608"/>
<reference evidence="3" key="1">
    <citation type="submission" date="2015-01" db="EMBL/GenBank/DDBJ databases">
        <authorList>
            <person name="Aksoy S."/>
            <person name="Warren W."/>
            <person name="Wilson R.K."/>
        </authorList>
    </citation>
    <scope>NUCLEOTIDE SEQUENCE [LARGE SCALE GENOMIC DNA]</scope>
    <source>
        <strain evidence="3">IAEA</strain>
    </source>
</reference>
<dbReference type="InterPro" id="IPR011009">
    <property type="entry name" value="Kinase-like_dom_sf"/>
</dbReference>
<feature type="domain" description="Protein kinase" evidence="1">
    <location>
        <begin position="15"/>
        <end position="66"/>
    </location>
</feature>
<dbReference type="VEuPathDB" id="VectorBase:GPPI020048"/>
<name>A0A1B0B608_9MUSC</name>
<sequence length="150" mass="16014">MCVFIGLFQKVSRLHAPEILQGLPYGHSADWWSLGVIACQMFMDKECSHGLRKNNLKVQCVTSAEMKLHSDSAPTLKIVAGFCSSFFSGTAWGDNSASRLLAGNSGFFSSKDLACVCVSFSPTERDSGIITSATLSSDVCTTSDLTSGTV</sequence>
<keyword evidence="3" id="KW-1185">Reference proteome</keyword>
<dbReference type="Gene3D" id="1.10.510.10">
    <property type="entry name" value="Transferase(Phosphotransferase) domain 1"/>
    <property type="match status" value="1"/>
</dbReference>
<evidence type="ECO:0000313" key="2">
    <source>
        <dbReference type="EnsemblMetazoa" id="GPPI020048-PA"/>
    </source>
</evidence>
<proteinExistence type="predicted"/>
<dbReference type="Pfam" id="PF00069">
    <property type="entry name" value="Pkinase"/>
    <property type="match status" value="1"/>
</dbReference>
<organism evidence="2 3">
    <name type="scientific">Glossina palpalis gambiensis</name>
    <dbReference type="NCBI Taxonomy" id="67801"/>
    <lineage>
        <taxon>Eukaryota</taxon>
        <taxon>Metazoa</taxon>
        <taxon>Ecdysozoa</taxon>
        <taxon>Arthropoda</taxon>
        <taxon>Hexapoda</taxon>
        <taxon>Insecta</taxon>
        <taxon>Pterygota</taxon>
        <taxon>Neoptera</taxon>
        <taxon>Endopterygota</taxon>
        <taxon>Diptera</taxon>
        <taxon>Brachycera</taxon>
        <taxon>Muscomorpha</taxon>
        <taxon>Hippoboscoidea</taxon>
        <taxon>Glossinidae</taxon>
        <taxon>Glossina</taxon>
    </lineage>
</organism>
<dbReference type="EnsemblMetazoa" id="GPPI020048-RA">
    <property type="protein sequence ID" value="GPPI020048-PA"/>
    <property type="gene ID" value="GPPI020048"/>
</dbReference>
<accession>A0A1B0B608</accession>
<dbReference type="Proteomes" id="UP000092460">
    <property type="component" value="Unassembled WGS sequence"/>
</dbReference>
<protein>
    <recommendedName>
        <fullName evidence="1">Protein kinase domain-containing protein</fullName>
    </recommendedName>
</protein>
<reference evidence="2" key="2">
    <citation type="submission" date="2020-05" db="UniProtKB">
        <authorList>
            <consortium name="EnsemblMetazoa"/>
        </authorList>
    </citation>
    <scope>IDENTIFICATION</scope>
    <source>
        <strain evidence="2">IAEA</strain>
    </source>
</reference>
<dbReference type="SUPFAM" id="SSF56112">
    <property type="entry name" value="Protein kinase-like (PK-like)"/>
    <property type="match status" value="1"/>
</dbReference>
<evidence type="ECO:0000259" key="1">
    <source>
        <dbReference type="Pfam" id="PF00069"/>
    </source>
</evidence>
<dbReference type="STRING" id="67801.A0A1B0B608"/>
<evidence type="ECO:0000313" key="3">
    <source>
        <dbReference type="Proteomes" id="UP000092460"/>
    </source>
</evidence>